<dbReference type="InterPro" id="IPR001007">
    <property type="entry name" value="VWF_dom"/>
</dbReference>
<proteinExistence type="predicted"/>
<dbReference type="InterPro" id="IPR052749">
    <property type="entry name" value="Alpha-tectorin"/>
</dbReference>
<dbReference type="Gene3D" id="2.10.25.10">
    <property type="entry name" value="Laminin"/>
    <property type="match status" value="4"/>
</dbReference>
<organism evidence="17 18">
    <name type="scientific">Conger conger</name>
    <name type="common">Conger eel</name>
    <name type="synonym">Muraena conger</name>
    <dbReference type="NCBI Taxonomy" id="82655"/>
    <lineage>
        <taxon>Eukaryota</taxon>
        <taxon>Metazoa</taxon>
        <taxon>Chordata</taxon>
        <taxon>Craniata</taxon>
        <taxon>Vertebrata</taxon>
        <taxon>Euteleostomi</taxon>
        <taxon>Actinopterygii</taxon>
        <taxon>Neopterygii</taxon>
        <taxon>Teleostei</taxon>
        <taxon>Anguilliformes</taxon>
        <taxon>Congridae</taxon>
        <taxon>Conger</taxon>
    </lineage>
</organism>
<feature type="domain" description="VWFD" evidence="16">
    <location>
        <begin position="1538"/>
        <end position="1713"/>
    </location>
</feature>
<evidence type="ECO:0000313" key="17">
    <source>
        <dbReference type="EMBL" id="KAJ8276080.1"/>
    </source>
</evidence>
<dbReference type="GO" id="GO:0005576">
    <property type="term" value="C:extracellular region"/>
    <property type="evidence" value="ECO:0007669"/>
    <property type="project" value="UniProtKB-SubCell"/>
</dbReference>
<evidence type="ECO:0000256" key="10">
    <source>
        <dbReference type="ARBA" id="ARBA00023180"/>
    </source>
</evidence>
<keyword evidence="18" id="KW-1185">Reference proteome</keyword>
<evidence type="ECO:0000256" key="2">
    <source>
        <dbReference type="ARBA" id="ARBA00004613"/>
    </source>
</evidence>
<dbReference type="Pfam" id="PF08742">
    <property type="entry name" value="C8"/>
    <property type="match status" value="4"/>
</dbReference>
<keyword evidence="4" id="KW-0964">Secreted</keyword>
<dbReference type="InterPro" id="IPR042235">
    <property type="entry name" value="ZP-C_dom"/>
</dbReference>
<dbReference type="SMART" id="SM00215">
    <property type="entry name" value="VWC_out"/>
    <property type="match status" value="2"/>
</dbReference>
<keyword evidence="11" id="KW-0449">Lipoprotein</keyword>
<protein>
    <recommendedName>
        <fullName evidence="19">Alpha-tectorin</fullName>
    </recommendedName>
</protein>
<dbReference type="PROSITE" id="PS51220">
    <property type="entry name" value="NIDO"/>
    <property type="match status" value="1"/>
</dbReference>
<dbReference type="Pfam" id="PF00094">
    <property type="entry name" value="VWD"/>
    <property type="match status" value="4"/>
</dbReference>
<dbReference type="InterPro" id="IPR055355">
    <property type="entry name" value="ZP-C"/>
</dbReference>
<dbReference type="InterPro" id="IPR000742">
    <property type="entry name" value="EGF"/>
</dbReference>
<dbReference type="Pfam" id="PF14670">
    <property type="entry name" value="FXa_inhibition"/>
    <property type="match status" value="1"/>
</dbReference>
<keyword evidence="5" id="KW-0336">GPI-anchor</keyword>
<dbReference type="PROSITE" id="PS51233">
    <property type="entry name" value="VWFD"/>
    <property type="match status" value="4"/>
</dbReference>
<keyword evidence="7" id="KW-0677">Repeat</keyword>
<dbReference type="Pfam" id="PF01826">
    <property type="entry name" value="TIL"/>
    <property type="match status" value="3"/>
</dbReference>
<evidence type="ECO:0000256" key="9">
    <source>
        <dbReference type="ARBA" id="ARBA00023157"/>
    </source>
</evidence>
<dbReference type="SMART" id="SM00241">
    <property type="entry name" value="ZP"/>
    <property type="match status" value="1"/>
</dbReference>
<dbReference type="Pfam" id="PF06119">
    <property type="entry name" value="NIDO"/>
    <property type="match status" value="1"/>
</dbReference>
<dbReference type="InterPro" id="IPR036084">
    <property type="entry name" value="Ser_inhib-like_sf"/>
</dbReference>
<dbReference type="InterPro" id="IPR014853">
    <property type="entry name" value="VWF/SSPO/ZAN-like_Cys-rich_dom"/>
</dbReference>
<evidence type="ECO:0000256" key="8">
    <source>
        <dbReference type="ARBA" id="ARBA00023136"/>
    </source>
</evidence>
<feature type="domain" description="VWFD" evidence="16">
    <location>
        <begin position="701"/>
        <end position="888"/>
    </location>
</feature>
<evidence type="ECO:0000256" key="3">
    <source>
        <dbReference type="ARBA" id="ARBA00022475"/>
    </source>
</evidence>
<accession>A0A9Q1I2F2</accession>
<feature type="chain" id="PRO_5040471133" description="Alpha-tectorin" evidence="13">
    <location>
        <begin position="24"/>
        <end position="2195"/>
    </location>
</feature>
<comment type="subcellular location">
    <subcellularLocation>
        <location evidence="1">Cell membrane</location>
        <topology evidence="1">Lipid-anchor</topology>
        <topology evidence="1">GPI-anchor</topology>
    </subcellularLocation>
    <subcellularLocation>
        <location evidence="2">Secreted</location>
    </subcellularLocation>
</comment>
<evidence type="ECO:0000256" key="1">
    <source>
        <dbReference type="ARBA" id="ARBA00004609"/>
    </source>
</evidence>
<feature type="signal peptide" evidence="13">
    <location>
        <begin position="1"/>
        <end position="23"/>
    </location>
</feature>
<dbReference type="FunFam" id="2.60.40.4100:FF:000001">
    <property type="entry name" value="alpha-tectorin isoform X1"/>
    <property type="match status" value="1"/>
</dbReference>
<dbReference type="InterPro" id="IPR001846">
    <property type="entry name" value="VWF_type-D"/>
</dbReference>
<dbReference type="PANTHER" id="PTHR46160">
    <property type="entry name" value="ALPHA-TECTORIN-RELATED"/>
    <property type="match status" value="1"/>
</dbReference>
<dbReference type="InterPro" id="IPR003886">
    <property type="entry name" value="NIDO_dom"/>
</dbReference>
<evidence type="ECO:0000256" key="7">
    <source>
        <dbReference type="ARBA" id="ARBA00022737"/>
    </source>
</evidence>
<gene>
    <name evidence="17" type="ORF">COCON_G00078320</name>
</gene>
<dbReference type="PANTHER" id="PTHR46160:SF9">
    <property type="entry name" value="PROTEIN PRY2-RELATED"/>
    <property type="match status" value="1"/>
</dbReference>
<dbReference type="SMART" id="SM00216">
    <property type="entry name" value="VWD"/>
    <property type="match status" value="4"/>
</dbReference>
<dbReference type="GO" id="GO:0098552">
    <property type="term" value="C:side of membrane"/>
    <property type="evidence" value="ECO:0007669"/>
    <property type="project" value="UniProtKB-KW"/>
</dbReference>
<keyword evidence="3" id="KW-1003">Cell membrane</keyword>
<dbReference type="SMART" id="SM00181">
    <property type="entry name" value="EGF"/>
    <property type="match status" value="4"/>
</dbReference>
<dbReference type="InterPro" id="IPR001507">
    <property type="entry name" value="ZP_dom"/>
</dbReference>
<keyword evidence="6 13" id="KW-0732">Signal</keyword>
<evidence type="ECO:0000259" key="15">
    <source>
        <dbReference type="PROSITE" id="PS51220"/>
    </source>
</evidence>
<sequence>MVKPSTPLVLIHLICILALRALSQDILYPFGQAYRDSETPKMDDGSSTELFLLIPFIYFNVPHRSIYINNNGVISFNVQVSQFTPEAFPLTDSRSFIAPFWADVHNGIRGDVYYRESTEPDILERASQDVRKHFKNMPSFRATWSFIATWHQVNTFQCVLISDGVLFFAMFNYGEITWSTGTASGGNPLTGLGGTTAQSGFNGGDISHFFNLPGSRSNDVVNIELTTNVNMPGRWIFRIDTDQIDPANGCSFNGRFYRRGEVFWLSDQCSQRCRCLDLGNEVICQEALCGQLETCEQLEGAYHCQPTRTSTCVVFGDPHYHTFDGFLYHFQGTCSYLLARPCWEVPGLPAFSVEAKNENRGVPSVSWLRDITVEVYGHRVTLPKGTLGTVQVDGLMKTLPVQLQLGAVRVYQSGVAVALEADFGLLVTYDGQHYASISLPSSFFNNTCGLCGNYNDDPADDPVLPDGSLAETVVELGGGWHVEDADWRCTDGCAHNCSLCDPAIESFYFRPDYCGIINKTDGPFRDCRSVVDPTAFVYSCVYDMCSNRDNITTLCQAIQAYALACQALGVTIRSWRSRSFCALTCPEFSRYQVCTSSCPASCSDLTSHLYCVHPCTEGCQCDEGYVLSGNRCVRREDCGCERDGLYYPQNESFWAGSPGECSQRCHCGPEGEISCFDDSCGDGEVCAAELGWLGCYPRRESTCVLSQSQVLSTFDGTSLSFPDENSYFLVKSCGMGVGSGAAARNLSTLEVKIGRKLMNKGPGWVRPVVARVGALEVQLGGSDFNVVKLNSEPIQLPYVHPLETLLVYRAPGNATVVEWTGLVRVQYARHGLLNVTISTRYYNATCGLCGYPNGNGSDDLRLPNGRQAENAELFAEGWRAIADDLTCNGDCDDLYRVCVDLRLYQSPWLCGNINEPSNSSFLACHDAVSPSPFFRNCLYNMCVREGNRSALCSSLQAYASACQDAQINLGAWRSATSCPLPCPENSHFEECTSACPITCTDLEPERPCPLPCSEGCQCEDGYALKEGLCVPKSDCGCQHRGRHMATNETFWMDWECQERCFCNGSDNRVYCHIAPCGTQEYCTENSGLYFCQPRTEAVCSAAGYGHFLPFGGMPFELQSSCSLRLLTTNCGREGYGEGAGGGLEEEDSDGGEVFPHFVLSARNEDRDTGQAIWVKGFVLEVYDYEIEVSRSYKHTITVNKERLYLPLKLGPGRINIFMLGLQLVLETDFGLKVAFDWNTLLLLTIPRSLQNATCGLCQGLPPAPPLFTPTDWGMAWAERDNFCQVGCGDTCPRCGLVERGLAADSDLVTENGNSNGNGNNNGNGNGNNNENPGSRFHLGEGLYGYVEPEAVKLCGLIVDRRGVFSRCHSKVPPAYFYQSCLQDTCMDQGAQETICNWLQIYASACQTQGIPVVGWRQATPCVLTCPLNSHYASCMTACQPQCAPARGQRDCNLYCVEGCQCDQGYVINGKSCILNQNCGCYTESKYYEPKQLFWNSDCTKRCQCIGRNLIQCDPRRCKSDDECALRHGVRGCFARRSQHCVASGGGVFRTFDGASLRLPASCSFVLSTICHKLPELSFQLIANFDKWSTPNLTTISHAYLYINEENILISGSTVKVNGTPVSVPFVTGLMTRVSTAEGFLVIDTVQDIQVRYNRFNTLTISMGPRLQNKVCGLCGNFNGDPTDDYITSRGKPALSALELAQSWKTNGMQNSCDETQYVALAQSCDNTAVSELQGEDGCQKLTQMKGFFQPCHGLLDPGPFYQSCYLDGCYNHRKAQVCGSLAAYAEACRSFGTLTTKWIAQENCSEWIYDPCVGEICSNNTCEQDNGGDLCGCPELPSSDSGEDDIIQAEVTCKHAQMEVSISKCKLFQLGFEREDVHINDQHCPGIEGEDFISFQINNTKGHCGSIVQSNGTHIMYKNTVWIESVNNTGNVITRDKTINVEFSCAYELDIKISSTPVINLTLPTQEGNFITKMALYKNASYRHPYREGEVVLSTRDVLFVGVFVEGADKHQLILIVNMCWATPSRYSSDRLRYIIIEKGCPNIKDSTIAMAENGVSLTCRFHVTVFKFIGDYDEVHLHCDVSLCDSETDACKVNCPHRRMYTDYSQHKEQILTVGPIRRREADWCEENNGGCEQICTSQVIGAVCSCVTGTLQRDGKTCLATSSSNSDPRPLVLLLVFSAVAGRFLVHIPNGSS</sequence>
<evidence type="ECO:0000256" key="12">
    <source>
        <dbReference type="SAM" id="MobiDB-lite"/>
    </source>
</evidence>
<name>A0A9Q1I2F2_CONCO</name>
<feature type="domain" description="VWFD" evidence="16">
    <location>
        <begin position="310"/>
        <end position="490"/>
    </location>
</feature>
<dbReference type="Gene3D" id="2.60.40.3210">
    <property type="entry name" value="Zona pellucida, ZP-N domain"/>
    <property type="match status" value="1"/>
</dbReference>
<feature type="domain" description="ZP" evidence="14">
    <location>
        <begin position="1852"/>
        <end position="2099"/>
    </location>
</feature>
<dbReference type="EMBL" id="JAFJMO010000005">
    <property type="protein sequence ID" value="KAJ8276080.1"/>
    <property type="molecule type" value="Genomic_DNA"/>
</dbReference>
<evidence type="ECO:0000256" key="5">
    <source>
        <dbReference type="ARBA" id="ARBA00022622"/>
    </source>
</evidence>
<reference evidence="17" key="1">
    <citation type="journal article" date="2023" name="Science">
        <title>Genome structures resolve the early diversification of teleost fishes.</title>
        <authorList>
            <person name="Parey E."/>
            <person name="Louis A."/>
            <person name="Montfort J."/>
            <person name="Bouchez O."/>
            <person name="Roques C."/>
            <person name="Iampietro C."/>
            <person name="Lluch J."/>
            <person name="Castinel A."/>
            <person name="Donnadieu C."/>
            <person name="Desvignes T."/>
            <person name="Floi Bucao C."/>
            <person name="Jouanno E."/>
            <person name="Wen M."/>
            <person name="Mejri S."/>
            <person name="Dirks R."/>
            <person name="Jansen H."/>
            <person name="Henkel C."/>
            <person name="Chen W.J."/>
            <person name="Zahm M."/>
            <person name="Cabau C."/>
            <person name="Klopp C."/>
            <person name="Thompson A.W."/>
            <person name="Robinson-Rechavi M."/>
            <person name="Braasch I."/>
            <person name="Lecointre G."/>
            <person name="Bobe J."/>
            <person name="Postlethwait J.H."/>
            <person name="Berthelot C."/>
            <person name="Roest Crollius H."/>
            <person name="Guiguen Y."/>
        </authorList>
    </citation>
    <scope>NUCLEOTIDE SEQUENCE</scope>
    <source>
        <strain evidence="17">Concon-B</strain>
    </source>
</reference>
<evidence type="ECO:0000256" key="6">
    <source>
        <dbReference type="ARBA" id="ARBA00022729"/>
    </source>
</evidence>
<dbReference type="PROSITE" id="PS51034">
    <property type="entry name" value="ZP_2"/>
    <property type="match status" value="1"/>
</dbReference>
<evidence type="ECO:0000256" key="11">
    <source>
        <dbReference type="ARBA" id="ARBA00023288"/>
    </source>
</evidence>
<keyword evidence="8" id="KW-0472">Membrane</keyword>
<comment type="caution">
    <text evidence="17">The sequence shown here is derived from an EMBL/GenBank/DDBJ whole genome shotgun (WGS) entry which is preliminary data.</text>
</comment>
<dbReference type="CDD" id="cd19941">
    <property type="entry name" value="TIL"/>
    <property type="match status" value="3"/>
</dbReference>
<dbReference type="SUPFAM" id="SSF57196">
    <property type="entry name" value="EGF/Laminin"/>
    <property type="match status" value="1"/>
</dbReference>
<dbReference type="Pfam" id="PF12714">
    <property type="entry name" value="TILa"/>
    <property type="match status" value="2"/>
</dbReference>
<dbReference type="FunFam" id="2.10.25.10:FF:000055">
    <property type="entry name" value="alpha-tectorin isoform X1"/>
    <property type="match status" value="3"/>
</dbReference>
<evidence type="ECO:0000256" key="13">
    <source>
        <dbReference type="SAM" id="SignalP"/>
    </source>
</evidence>
<evidence type="ECO:0008006" key="19">
    <source>
        <dbReference type="Google" id="ProtNLM"/>
    </source>
</evidence>
<evidence type="ECO:0000256" key="4">
    <source>
        <dbReference type="ARBA" id="ARBA00022525"/>
    </source>
</evidence>
<dbReference type="SMART" id="SM00832">
    <property type="entry name" value="C8"/>
    <property type="match status" value="4"/>
</dbReference>
<dbReference type="SUPFAM" id="SSF57567">
    <property type="entry name" value="Serine protease inhibitors"/>
    <property type="match status" value="3"/>
</dbReference>
<dbReference type="Gene3D" id="2.60.40.4100">
    <property type="entry name" value="Zona pellucida, ZP-C domain"/>
    <property type="match status" value="1"/>
</dbReference>
<dbReference type="Pfam" id="PF00100">
    <property type="entry name" value="Zona_pellucida"/>
    <property type="match status" value="1"/>
</dbReference>
<evidence type="ECO:0000313" key="18">
    <source>
        <dbReference type="Proteomes" id="UP001152803"/>
    </source>
</evidence>
<dbReference type="InterPro" id="IPR025615">
    <property type="entry name" value="TILa_dom"/>
</dbReference>
<keyword evidence="9" id="KW-1015">Disulfide bond</keyword>
<keyword evidence="10" id="KW-0325">Glycoprotein</keyword>
<feature type="region of interest" description="Disordered" evidence="12">
    <location>
        <begin position="1308"/>
        <end position="1331"/>
    </location>
</feature>
<dbReference type="GO" id="GO:0005886">
    <property type="term" value="C:plasma membrane"/>
    <property type="evidence" value="ECO:0007669"/>
    <property type="project" value="UniProtKB-SubCell"/>
</dbReference>
<dbReference type="SMART" id="SM00539">
    <property type="entry name" value="NIDO"/>
    <property type="match status" value="1"/>
</dbReference>
<dbReference type="InterPro" id="IPR002919">
    <property type="entry name" value="TIL_dom"/>
</dbReference>
<dbReference type="Proteomes" id="UP001152803">
    <property type="component" value="Unassembled WGS sequence"/>
</dbReference>
<feature type="domain" description="NIDO" evidence="15">
    <location>
        <begin position="99"/>
        <end position="242"/>
    </location>
</feature>
<dbReference type="GO" id="GO:0007160">
    <property type="term" value="P:cell-matrix adhesion"/>
    <property type="evidence" value="ECO:0007669"/>
    <property type="project" value="InterPro"/>
</dbReference>
<evidence type="ECO:0000259" key="16">
    <source>
        <dbReference type="PROSITE" id="PS51233"/>
    </source>
</evidence>
<dbReference type="OrthoDB" id="5273213at2759"/>
<feature type="domain" description="VWFD" evidence="16">
    <location>
        <begin position="1097"/>
        <end position="1292"/>
    </location>
</feature>
<evidence type="ECO:0000259" key="14">
    <source>
        <dbReference type="PROSITE" id="PS51034"/>
    </source>
</evidence>